<dbReference type="GO" id="GO:0016020">
    <property type="term" value="C:membrane"/>
    <property type="evidence" value="ECO:0007669"/>
    <property type="project" value="InterPro"/>
</dbReference>
<gene>
    <name evidence="2" type="ORF">UFOPK2366_00212</name>
</gene>
<dbReference type="SMART" id="SM00900">
    <property type="entry name" value="FMN_bind"/>
    <property type="match status" value="1"/>
</dbReference>
<protein>
    <submittedName>
        <fullName evidence="2">Unannotated protein</fullName>
    </submittedName>
</protein>
<accession>A0A6J6N4G8</accession>
<reference evidence="2" key="1">
    <citation type="submission" date="2020-05" db="EMBL/GenBank/DDBJ databases">
        <authorList>
            <person name="Chiriac C."/>
            <person name="Salcher M."/>
            <person name="Ghai R."/>
            <person name="Kavagutti S V."/>
        </authorList>
    </citation>
    <scope>NUCLEOTIDE SEQUENCE</scope>
</reference>
<feature type="domain" description="FMN-binding" evidence="1">
    <location>
        <begin position="110"/>
        <end position="189"/>
    </location>
</feature>
<evidence type="ECO:0000259" key="1">
    <source>
        <dbReference type="SMART" id="SM00900"/>
    </source>
</evidence>
<dbReference type="Pfam" id="PF04205">
    <property type="entry name" value="FMN_bind"/>
    <property type="match status" value="1"/>
</dbReference>
<dbReference type="AlphaFoldDB" id="A0A6J6N4G8"/>
<dbReference type="InterPro" id="IPR007329">
    <property type="entry name" value="FMN-bd"/>
</dbReference>
<evidence type="ECO:0000313" key="2">
    <source>
        <dbReference type="EMBL" id="CAB4681042.1"/>
    </source>
</evidence>
<sequence>MVTVKQQTPVSLARRVWPALAVAGASAAFVSALDHPTQFVTDTVSLTGAVDPNTPATLLSVPALETTTVPSAPVDPNAPVATVPPVPVTAPPVAAAPACGAPIAGPVVNTRWGPVQVQASLTPDRVVCDVSALQTPNSHSRSVRINNYATPILHDRVLSAGNTRINGVSGATITSRGYVASLQSILDNA</sequence>
<dbReference type="EMBL" id="CAEZXM010000023">
    <property type="protein sequence ID" value="CAB4681042.1"/>
    <property type="molecule type" value="Genomic_DNA"/>
</dbReference>
<dbReference type="GO" id="GO:0010181">
    <property type="term" value="F:FMN binding"/>
    <property type="evidence" value="ECO:0007669"/>
    <property type="project" value="InterPro"/>
</dbReference>
<name>A0A6J6N4G8_9ZZZZ</name>
<proteinExistence type="predicted"/>
<organism evidence="2">
    <name type="scientific">freshwater metagenome</name>
    <dbReference type="NCBI Taxonomy" id="449393"/>
    <lineage>
        <taxon>unclassified sequences</taxon>
        <taxon>metagenomes</taxon>
        <taxon>ecological metagenomes</taxon>
    </lineage>
</organism>